<evidence type="ECO:0000313" key="1">
    <source>
        <dbReference type="EMBL" id="GAA2115230.1"/>
    </source>
</evidence>
<comment type="caution">
    <text evidence="1">The sequence shown here is derived from an EMBL/GenBank/DDBJ whole genome shotgun (WGS) entry which is preliminary data.</text>
</comment>
<dbReference type="EMBL" id="BAAAMQ010000017">
    <property type="protein sequence ID" value="GAA2115230.1"/>
    <property type="molecule type" value="Genomic_DNA"/>
</dbReference>
<dbReference type="RefSeq" id="WP_231251059.1">
    <property type="nucleotide sequence ID" value="NZ_BAAAMQ010000017.1"/>
</dbReference>
<accession>A0ABN2XP00</accession>
<name>A0ABN2XP00_9ACTN</name>
<dbReference type="Proteomes" id="UP001501161">
    <property type="component" value="Unassembled WGS sequence"/>
</dbReference>
<organism evidence="1 2">
    <name type="scientific">Nocardioides furvisabuli</name>
    <dbReference type="NCBI Taxonomy" id="375542"/>
    <lineage>
        <taxon>Bacteria</taxon>
        <taxon>Bacillati</taxon>
        <taxon>Actinomycetota</taxon>
        <taxon>Actinomycetes</taxon>
        <taxon>Propionibacteriales</taxon>
        <taxon>Nocardioidaceae</taxon>
        <taxon>Nocardioides</taxon>
    </lineage>
</organism>
<proteinExistence type="predicted"/>
<keyword evidence="2" id="KW-1185">Reference proteome</keyword>
<evidence type="ECO:0000313" key="2">
    <source>
        <dbReference type="Proteomes" id="UP001501161"/>
    </source>
</evidence>
<reference evidence="1 2" key="1">
    <citation type="journal article" date="2019" name="Int. J. Syst. Evol. Microbiol.">
        <title>The Global Catalogue of Microorganisms (GCM) 10K type strain sequencing project: providing services to taxonomists for standard genome sequencing and annotation.</title>
        <authorList>
            <consortium name="The Broad Institute Genomics Platform"/>
            <consortium name="The Broad Institute Genome Sequencing Center for Infectious Disease"/>
            <person name="Wu L."/>
            <person name="Ma J."/>
        </authorList>
    </citation>
    <scope>NUCLEOTIDE SEQUENCE [LARGE SCALE GENOMIC DNA]</scope>
    <source>
        <strain evidence="1 2">JCM 13813</strain>
    </source>
</reference>
<sequence>MGPAVDVVSGDLRATINSLLRRHGCPPKTDYYATATGLVLPQPEVIAEGVA</sequence>
<gene>
    <name evidence="1" type="ORF">GCM10009726_33880</name>
</gene>
<protein>
    <submittedName>
        <fullName evidence="1">Uncharacterized protein</fullName>
    </submittedName>
</protein>